<dbReference type="PANTHER" id="PTHR10060:SF15">
    <property type="entry name" value="DEOXYRIBONUCLEASE TATDN1"/>
    <property type="match status" value="1"/>
</dbReference>
<evidence type="ECO:0000256" key="1">
    <source>
        <dbReference type="ARBA" id="ARBA00009275"/>
    </source>
</evidence>
<dbReference type="HOGENOM" id="CLU_031506_1_0_1"/>
<keyword evidence="2" id="KW-0540">Nuclease</keyword>
<dbReference type="PIRSF" id="PIRSF005902">
    <property type="entry name" value="DNase_TatD"/>
    <property type="match status" value="1"/>
</dbReference>
<evidence type="ECO:0000256" key="5">
    <source>
        <dbReference type="PIRSR" id="PIRSR005902-1"/>
    </source>
</evidence>
<dbReference type="InterPro" id="IPR001130">
    <property type="entry name" value="TatD-like"/>
</dbReference>
<keyword evidence="3 5" id="KW-0479">Metal-binding</keyword>
<dbReference type="InterPro" id="IPR050891">
    <property type="entry name" value="TatD-type_Hydrolase"/>
</dbReference>
<dbReference type="VEuPathDB" id="FungiDB:SJAG_01163"/>
<dbReference type="PROSITE" id="PS01090">
    <property type="entry name" value="TATD_2"/>
    <property type="match status" value="1"/>
</dbReference>
<dbReference type="AlphaFoldDB" id="B6JZX5"/>
<keyword evidence="4" id="KW-0378">Hydrolase</keyword>
<dbReference type="Gene3D" id="3.20.20.140">
    <property type="entry name" value="Metal-dependent hydrolases"/>
    <property type="match status" value="1"/>
</dbReference>
<dbReference type="eggNOG" id="KOG3020">
    <property type="taxonomic scope" value="Eukaryota"/>
</dbReference>
<feature type="binding site" evidence="5">
    <location>
        <position position="155"/>
    </location>
    <ligand>
        <name>a divalent metal cation</name>
        <dbReference type="ChEBI" id="CHEBI:60240"/>
        <label>2</label>
    </ligand>
</feature>
<dbReference type="OrthoDB" id="6079689at2759"/>
<dbReference type="CDD" id="cd01310">
    <property type="entry name" value="TatD_DNAse"/>
    <property type="match status" value="1"/>
</dbReference>
<organism evidence="6 7">
    <name type="scientific">Schizosaccharomyces japonicus (strain yFS275 / FY16936)</name>
    <name type="common">Fission yeast</name>
    <dbReference type="NCBI Taxonomy" id="402676"/>
    <lineage>
        <taxon>Eukaryota</taxon>
        <taxon>Fungi</taxon>
        <taxon>Dikarya</taxon>
        <taxon>Ascomycota</taxon>
        <taxon>Taphrinomycotina</taxon>
        <taxon>Schizosaccharomycetes</taxon>
        <taxon>Schizosaccharomycetales</taxon>
        <taxon>Schizosaccharomycetaceae</taxon>
        <taxon>Schizosaccharomyces</taxon>
    </lineage>
</organism>
<dbReference type="OMA" id="YGGSQKH"/>
<evidence type="ECO:0000313" key="6">
    <source>
        <dbReference type="EMBL" id="EEB06125.2"/>
    </source>
</evidence>
<dbReference type="JaponicusDB" id="SJAG_01163"/>
<dbReference type="RefSeq" id="XP_002172418.2">
    <property type="nucleotide sequence ID" value="XM_002172382.2"/>
</dbReference>
<dbReference type="SUPFAM" id="SSF51556">
    <property type="entry name" value="Metallo-dependent hydrolases"/>
    <property type="match status" value="1"/>
</dbReference>
<dbReference type="STRING" id="402676.B6JZX5"/>
<name>B6JZX5_SCHJY</name>
<reference evidence="6 7" key="1">
    <citation type="journal article" date="2011" name="Science">
        <title>Comparative functional genomics of the fission yeasts.</title>
        <authorList>
            <person name="Rhind N."/>
            <person name="Chen Z."/>
            <person name="Yassour M."/>
            <person name="Thompson D.A."/>
            <person name="Haas B.J."/>
            <person name="Habib N."/>
            <person name="Wapinski I."/>
            <person name="Roy S."/>
            <person name="Lin M.F."/>
            <person name="Heiman D.I."/>
            <person name="Young S.K."/>
            <person name="Furuya K."/>
            <person name="Guo Y."/>
            <person name="Pidoux A."/>
            <person name="Chen H.M."/>
            <person name="Robbertse B."/>
            <person name="Goldberg J.M."/>
            <person name="Aoki K."/>
            <person name="Bayne E.H."/>
            <person name="Berlin A.M."/>
            <person name="Desjardins C.A."/>
            <person name="Dobbs E."/>
            <person name="Dukaj L."/>
            <person name="Fan L."/>
            <person name="FitzGerald M.G."/>
            <person name="French C."/>
            <person name="Gujja S."/>
            <person name="Hansen K."/>
            <person name="Keifenheim D."/>
            <person name="Levin J.Z."/>
            <person name="Mosher R.A."/>
            <person name="Mueller C.A."/>
            <person name="Pfiffner J."/>
            <person name="Priest M."/>
            <person name="Russ C."/>
            <person name="Smialowska A."/>
            <person name="Swoboda P."/>
            <person name="Sykes S.M."/>
            <person name="Vaughn M."/>
            <person name="Vengrova S."/>
            <person name="Yoder R."/>
            <person name="Zeng Q."/>
            <person name="Allshire R."/>
            <person name="Baulcombe D."/>
            <person name="Birren B.W."/>
            <person name="Brown W."/>
            <person name="Ekwall K."/>
            <person name="Kellis M."/>
            <person name="Leatherwood J."/>
            <person name="Levin H."/>
            <person name="Margalit H."/>
            <person name="Martienssen R."/>
            <person name="Nieduszynski C.A."/>
            <person name="Spatafora J.W."/>
            <person name="Friedman N."/>
            <person name="Dalgaard J.Z."/>
            <person name="Baumann P."/>
            <person name="Niki H."/>
            <person name="Regev A."/>
            <person name="Nusbaum C."/>
        </authorList>
    </citation>
    <scope>NUCLEOTIDE SEQUENCE [LARGE SCALE GENOMIC DNA]</scope>
    <source>
        <strain evidence="7">yFS275 / FY16936</strain>
    </source>
</reference>
<dbReference type="GO" id="GO:0008296">
    <property type="term" value="F:3'-5'-DNA exonuclease activity"/>
    <property type="evidence" value="ECO:0000318"/>
    <property type="project" value="GO_Central"/>
</dbReference>
<dbReference type="InterPro" id="IPR032466">
    <property type="entry name" value="Metal_Hydrolase"/>
</dbReference>
<evidence type="ECO:0000256" key="3">
    <source>
        <dbReference type="ARBA" id="ARBA00022723"/>
    </source>
</evidence>
<dbReference type="GeneID" id="7047422"/>
<dbReference type="EMBL" id="KE651168">
    <property type="protein sequence ID" value="EEB06125.2"/>
    <property type="molecule type" value="Genomic_DNA"/>
</dbReference>
<dbReference type="PANTHER" id="PTHR10060">
    <property type="entry name" value="TATD FAMILY DEOXYRIBONUCLEASE"/>
    <property type="match status" value="1"/>
</dbReference>
<dbReference type="InterPro" id="IPR018228">
    <property type="entry name" value="DNase_TatD-rel_CS"/>
</dbReference>
<feature type="binding site" evidence="5">
    <location>
        <position position="229"/>
    </location>
    <ligand>
        <name>a divalent metal cation</name>
        <dbReference type="ChEBI" id="CHEBI:60240"/>
        <label>1</label>
    </ligand>
</feature>
<comment type="similarity">
    <text evidence="1">Belongs to the metallo-dependent hydrolases superfamily. TatD-type hydrolase family.</text>
</comment>
<proteinExistence type="inferred from homology"/>
<feature type="binding site" evidence="5">
    <location>
        <position position="181"/>
    </location>
    <ligand>
        <name>a divalent metal cation</name>
        <dbReference type="ChEBI" id="CHEBI:60240"/>
        <label>2</label>
    </ligand>
</feature>
<feature type="binding site" evidence="5">
    <location>
        <position position="118"/>
    </location>
    <ligand>
        <name>a divalent metal cation</name>
        <dbReference type="ChEBI" id="CHEBI:60240"/>
        <label>1</label>
    </ligand>
</feature>
<gene>
    <name evidence="6" type="ORF">SJAG_01163</name>
</gene>
<feature type="non-terminal residue" evidence="6">
    <location>
        <position position="1"/>
    </location>
</feature>
<accession>B6JZX5</accession>
<evidence type="ECO:0000313" key="7">
    <source>
        <dbReference type="Proteomes" id="UP000001744"/>
    </source>
</evidence>
<sequence length="306" mass="34643">LSYSLKLYDIGFNGTDPVFRGIYHDKQRHEDDFGAIIERAKSQGVERMMLTGDTLEHSEHALELCEKYDGLFACTAGVHPCQAEVFDKYPEGSEVYLEQLESFIRQNMAKGKIVAFGEIGLDYDRLHYANKETQLKCFEAQLGIATKVKLPLFLHSRAAADDFVSILSRYLPDLPKGGVVHSFTGSLEELDMYLKLGLYIGVNGCSLKTETNVEAVRRIPLDRLLLETDAPWCEVRPSHEGYKFLKDFTPPYPSCKKERFKKNCMVRGRNEPCNMVIVAKIVAEIKNISVEELCETVWKNSVSLLG</sequence>
<keyword evidence="7" id="KW-1185">Reference proteome</keyword>
<evidence type="ECO:0000256" key="4">
    <source>
        <dbReference type="ARBA" id="ARBA00022801"/>
    </source>
</evidence>
<protein>
    <submittedName>
        <fullName evidence="6">TatD protein</fullName>
    </submittedName>
</protein>
<evidence type="ECO:0000256" key="2">
    <source>
        <dbReference type="ARBA" id="ARBA00022722"/>
    </source>
</evidence>
<dbReference type="GO" id="GO:0046872">
    <property type="term" value="F:metal ion binding"/>
    <property type="evidence" value="ECO:0007669"/>
    <property type="project" value="UniProtKB-KW"/>
</dbReference>
<dbReference type="Pfam" id="PF01026">
    <property type="entry name" value="TatD_DNase"/>
    <property type="match status" value="1"/>
</dbReference>
<dbReference type="PROSITE" id="PS01091">
    <property type="entry name" value="TATD_3"/>
    <property type="match status" value="1"/>
</dbReference>
<dbReference type="Proteomes" id="UP000001744">
    <property type="component" value="Unassembled WGS sequence"/>
</dbReference>